<dbReference type="GO" id="GO:0046872">
    <property type="term" value="F:metal ion binding"/>
    <property type="evidence" value="ECO:0007669"/>
    <property type="project" value="InterPro"/>
</dbReference>
<evidence type="ECO:0000256" key="2">
    <source>
        <dbReference type="ARBA" id="ARBA00022448"/>
    </source>
</evidence>
<protein>
    <submittedName>
        <fullName evidence="5">Zinc transport system substrate-binding protein</fullName>
    </submittedName>
</protein>
<dbReference type="Pfam" id="PF01297">
    <property type="entry name" value="ZnuA"/>
    <property type="match status" value="1"/>
</dbReference>
<dbReference type="PANTHER" id="PTHR42953">
    <property type="entry name" value="HIGH-AFFINITY ZINC UPTAKE SYSTEM PROTEIN ZNUA-RELATED"/>
    <property type="match status" value="1"/>
</dbReference>
<dbReference type="Gene3D" id="3.40.50.1980">
    <property type="entry name" value="Nitrogenase molybdenum iron protein domain"/>
    <property type="match status" value="2"/>
</dbReference>
<dbReference type="InterPro" id="IPR006128">
    <property type="entry name" value="Lipoprotein_PsaA-like"/>
</dbReference>
<proteinExistence type="inferred from homology"/>
<dbReference type="AlphaFoldDB" id="A0A238XSU2"/>
<dbReference type="GO" id="GO:0007155">
    <property type="term" value="P:cell adhesion"/>
    <property type="evidence" value="ECO:0007669"/>
    <property type="project" value="InterPro"/>
</dbReference>
<evidence type="ECO:0000256" key="3">
    <source>
        <dbReference type="ARBA" id="ARBA00022729"/>
    </source>
</evidence>
<keyword evidence="3" id="KW-0732">Signal</keyword>
<reference evidence="6" key="1">
    <citation type="submission" date="2017-06" db="EMBL/GenBank/DDBJ databases">
        <authorList>
            <person name="Varghese N."/>
            <person name="Submissions S."/>
        </authorList>
    </citation>
    <scope>NUCLEOTIDE SEQUENCE [LARGE SCALE GENOMIC DNA]</scope>
    <source>
        <strain evidence="6">DSM 15668</strain>
    </source>
</reference>
<keyword evidence="2 4" id="KW-0813">Transport</keyword>
<dbReference type="SUPFAM" id="SSF53807">
    <property type="entry name" value="Helical backbone' metal receptor"/>
    <property type="match status" value="1"/>
</dbReference>
<dbReference type="RefSeq" id="WP_089322226.1">
    <property type="nucleotide sequence ID" value="NZ_FZOB01000001.1"/>
</dbReference>
<dbReference type="OrthoDB" id="9810636at2"/>
<evidence type="ECO:0000256" key="4">
    <source>
        <dbReference type="RuleBase" id="RU003512"/>
    </source>
</evidence>
<organism evidence="5 6">
    <name type="scientific">Desulfurobacterium atlanticum</name>
    <dbReference type="NCBI Taxonomy" id="240169"/>
    <lineage>
        <taxon>Bacteria</taxon>
        <taxon>Pseudomonadati</taxon>
        <taxon>Aquificota</taxon>
        <taxon>Aquificia</taxon>
        <taxon>Desulfurobacteriales</taxon>
        <taxon>Desulfurobacteriaceae</taxon>
        <taxon>Desulfurobacterium</taxon>
    </lineage>
</organism>
<dbReference type="PROSITE" id="PS51257">
    <property type="entry name" value="PROKAR_LIPOPROTEIN"/>
    <property type="match status" value="1"/>
</dbReference>
<evidence type="ECO:0000256" key="1">
    <source>
        <dbReference type="ARBA" id="ARBA00011028"/>
    </source>
</evidence>
<comment type="similarity">
    <text evidence="1 4">Belongs to the bacterial solute-binding protein 9 family.</text>
</comment>
<dbReference type="Proteomes" id="UP000198405">
    <property type="component" value="Unassembled WGS sequence"/>
</dbReference>
<dbReference type="EMBL" id="FZOB01000001">
    <property type="protein sequence ID" value="SNR61404.1"/>
    <property type="molecule type" value="Genomic_DNA"/>
</dbReference>
<accession>A0A238XSU2</accession>
<keyword evidence="6" id="KW-1185">Reference proteome</keyword>
<dbReference type="PRINTS" id="PR00690">
    <property type="entry name" value="ADHESNFAMILY"/>
</dbReference>
<evidence type="ECO:0000313" key="6">
    <source>
        <dbReference type="Proteomes" id="UP000198405"/>
    </source>
</evidence>
<dbReference type="InterPro" id="IPR006127">
    <property type="entry name" value="ZnuA-like"/>
</dbReference>
<dbReference type="GO" id="GO:0030001">
    <property type="term" value="P:metal ion transport"/>
    <property type="evidence" value="ECO:0007669"/>
    <property type="project" value="InterPro"/>
</dbReference>
<gene>
    <name evidence="5" type="ORF">SAMN06265340_101195</name>
</gene>
<sequence length="283" mass="32199">MRNLLKGILVLLFIVFAGCNLSENKPLIVSSIPVWKHVAEYIGGRDFRYYSVLKGGESPHGYEIKPSDVLKLKEAKLVIIHGLGLDDWILKGIEDKGKVFNIGELMARKYPEIKKPGYHIWTNPVMMEEVYFEVARKLSEFYPSKEKYYEKRADDYAAMIQQLLQRTDNCLKGVKIKKVIAYHPVWEPLFETIGVECIGYITDNPEKEPGPERIRKLIDRAKAEGIKLVITEKGEGEILAKKVASEIGANVLVLNPLPDDDYVVALSRWCNKICKALKEAYGK</sequence>
<evidence type="ECO:0000313" key="5">
    <source>
        <dbReference type="EMBL" id="SNR61404.1"/>
    </source>
</evidence>
<dbReference type="PANTHER" id="PTHR42953:SF3">
    <property type="entry name" value="HIGH-AFFINITY ZINC UPTAKE SYSTEM PROTEIN ZNUA"/>
    <property type="match status" value="1"/>
</dbReference>
<dbReference type="InterPro" id="IPR050492">
    <property type="entry name" value="Bact_metal-bind_prot9"/>
</dbReference>
<name>A0A238XSU2_9BACT</name>